<organism evidence="2 3">
    <name type="scientific">Ilex paraguariensis</name>
    <name type="common">yerba mate</name>
    <dbReference type="NCBI Taxonomy" id="185542"/>
    <lineage>
        <taxon>Eukaryota</taxon>
        <taxon>Viridiplantae</taxon>
        <taxon>Streptophyta</taxon>
        <taxon>Embryophyta</taxon>
        <taxon>Tracheophyta</taxon>
        <taxon>Spermatophyta</taxon>
        <taxon>Magnoliopsida</taxon>
        <taxon>eudicotyledons</taxon>
        <taxon>Gunneridae</taxon>
        <taxon>Pentapetalae</taxon>
        <taxon>asterids</taxon>
        <taxon>campanulids</taxon>
        <taxon>Aquifoliales</taxon>
        <taxon>Aquifoliaceae</taxon>
        <taxon>Ilex</taxon>
    </lineage>
</organism>
<feature type="compositionally biased region" description="Low complexity" evidence="1">
    <location>
        <begin position="55"/>
        <end position="65"/>
    </location>
</feature>
<feature type="region of interest" description="Disordered" evidence="1">
    <location>
        <begin position="169"/>
        <end position="216"/>
    </location>
</feature>
<feature type="compositionally biased region" description="Polar residues" evidence="1">
    <location>
        <begin position="204"/>
        <end position="216"/>
    </location>
</feature>
<feature type="compositionally biased region" description="Polar residues" evidence="1">
    <location>
        <begin position="70"/>
        <end position="94"/>
    </location>
</feature>
<feature type="region of interest" description="Disordered" evidence="1">
    <location>
        <begin position="47"/>
        <end position="98"/>
    </location>
</feature>
<dbReference type="PANTHER" id="PTHR12276">
    <property type="entry name" value="EPSIN/ENT-RELATED"/>
    <property type="match status" value="1"/>
</dbReference>
<evidence type="ECO:0000313" key="2">
    <source>
        <dbReference type="EMBL" id="CAK9187950.1"/>
    </source>
</evidence>
<protein>
    <recommendedName>
        <fullName evidence="4">Clathrin interactor EPSIN 2</fullName>
    </recommendedName>
</protein>
<dbReference type="Proteomes" id="UP001642360">
    <property type="component" value="Unassembled WGS sequence"/>
</dbReference>
<gene>
    <name evidence="2" type="ORF">ILEXP_LOCUS58564</name>
</gene>
<feature type="compositionally biased region" description="Polar residues" evidence="1">
    <location>
        <begin position="169"/>
        <end position="191"/>
    </location>
</feature>
<feature type="compositionally biased region" description="Polar residues" evidence="1">
    <location>
        <begin position="249"/>
        <end position="263"/>
    </location>
</feature>
<dbReference type="EMBL" id="CAUOFW020010213">
    <property type="protein sequence ID" value="CAK9187950.1"/>
    <property type="molecule type" value="Genomic_DNA"/>
</dbReference>
<comment type="caution">
    <text evidence="2">The sequence shown here is derived from an EMBL/GenBank/DDBJ whole genome shotgun (WGS) entry which is preliminary data.</text>
</comment>
<evidence type="ECO:0008006" key="4">
    <source>
        <dbReference type="Google" id="ProtNLM"/>
    </source>
</evidence>
<evidence type="ECO:0000256" key="1">
    <source>
        <dbReference type="SAM" id="MobiDB-lite"/>
    </source>
</evidence>
<evidence type="ECO:0000313" key="3">
    <source>
        <dbReference type="Proteomes" id="UP001642360"/>
    </source>
</evidence>
<dbReference type="PANTHER" id="PTHR12276:SF91">
    <property type="entry name" value="CLATHRIN INTERACTOR EPSIN 2-RELATED"/>
    <property type="match status" value="1"/>
</dbReference>
<reference evidence="2 3" key="1">
    <citation type="submission" date="2024-02" db="EMBL/GenBank/DDBJ databases">
        <authorList>
            <person name="Vignale AGUSTIN F."/>
            <person name="Sosa J E."/>
            <person name="Modenutti C."/>
        </authorList>
    </citation>
    <scope>NUCLEOTIDE SEQUENCE [LARGE SCALE GENOMIC DNA]</scope>
</reference>
<name>A0ABC8V3L9_9AQUA</name>
<feature type="region of interest" description="Disordered" evidence="1">
    <location>
        <begin position="228"/>
        <end position="263"/>
    </location>
</feature>
<keyword evidence="3" id="KW-1185">Reference proteome</keyword>
<proteinExistence type="predicted"/>
<accession>A0ABC8V3L9</accession>
<sequence length="539" mass="54750">MDLLGSLSESFSSNALAIVPTMSASQISEADETANSGIGSTFMATQSTSTISPQPFDDPFGDGPFKAVPSTDSLAVQPPSTASASSLNPTTNKSFEPPQAVAQDFGNTFLAITYMPSDASNVELPSTNPQYVHQDLSTTHQNTDILADILPPSGPSPNMAAQNAFPVPTSQYASHTGFPAQTGQPASQTGFPAQPGQPAPLTGFQPQSVQHASQTSFALQAGQPVSQTGFLAQNGQPPALTGYPGQAGQPASQTGFPVQSGQPTPLVSFPSQMGPVLNTGFPAPSGQSAQPNANFYGGFHPQSGSTAPVSHMAQFPTGPNTANFLSQSGSVALGASPIGFQTPQVRPSTPMASQQALPASTGSLAMVPQPAKDKFETKSTVWADTLSRGLVNLNISGAKTNPLADIGIDFDAINRKEKRMEKPTTAPVTSNVYMGKAMGSGSGIGRAGAGALRAPPNPMMGSGMGIGLGGGPVAGIGMGGYGAVNQPMGVGMRTNMVGGQGVPMQPPTGFPPGSTMPGGYNPMMGPGGYGQQPYGGGYR</sequence>
<dbReference type="AlphaFoldDB" id="A0ABC8V3L9"/>